<protein>
    <submittedName>
        <fullName evidence="1">GD22178</fullName>
    </submittedName>
</protein>
<name>B4QAD7_DROSI</name>
<dbReference type="EMBL" id="CM000361">
    <property type="protein sequence ID" value="EDX04692.1"/>
    <property type="molecule type" value="Genomic_DNA"/>
</dbReference>
<gene>
    <name evidence="1" type="primary">Dsim\GD22178</name>
    <name evidence="1" type="ORF">Dsim_GD22178</name>
</gene>
<reference evidence="1 2" key="1">
    <citation type="journal article" date="2007" name="Nature">
        <title>Evolution of genes and genomes on the Drosophila phylogeny.</title>
        <authorList>
            <consortium name="Drosophila 12 Genomes Consortium"/>
            <person name="Clark A.G."/>
            <person name="Eisen M.B."/>
            <person name="Smith D.R."/>
            <person name="Bergman C.M."/>
            <person name="Oliver B."/>
            <person name="Markow T.A."/>
            <person name="Kaufman T.C."/>
            <person name="Kellis M."/>
            <person name="Gelbart W."/>
            <person name="Iyer V.N."/>
            <person name="Pollard D.A."/>
            <person name="Sackton T.B."/>
            <person name="Larracuente A.M."/>
            <person name="Singh N.D."/>
            <person name="Abad J.P."/>
            <person name="Abt D.N."/>
            <person name="Adryan B."/>
            <person name="Aguade M."/>
            <person name="Akashi H."/>
            <person name="Anderson W.W."/>
            <person name="Aquadro C.F."/>
            <person name="Ardell D.H."/>
            <person name="Arguello R."/>
            <person name="Artieri C.G."/>
            <person name="Barbash D.A."/>
            <person name="Barker D."/>
            <person name="Barsanti P."/>
            <person name="Batterham P."/>
            <person name="Batzoglou S."/>
            <person name="Begun D."/>
            <person name="Bhutkar A."/>
            <person name="Blanco E."/>
            <person name="Bosak S.A."/>
            <person name="Bradley R.K."/>
            <person name="Brand A.D."/>
            <person name="Brent M.R."/>
            <person name="Brooks A.N."/>
            <person name="Brown R.H."/>
            <person name="Butlin R.K."/>
            <person name="Caggese C."/>
            <person name="Calvi B.R."/>
            <person name="Bernardo de Carvalho A."/>
            <person name="Caspi A."/>
            <person name="Castrezana S."/>
            <person name="Celniker S.E."/>
            <person name="Chang J.L."/>
            <person name="Chapple C."/>
            <person name="Chatterji S."/>
            <person name="Chinwalla A."/>
            <person name="Civetta A."/>
            <person name="Clifton S.W."/>
            <person name="Comeron J.M."/>
            <person name="Costello J.C."/>
            <person name="Coyne J.A."/>
            <person name="Daub J."/>
            <person name="David R.G."/>
            <person name="Delcher A.L."/>
            <person name="Delehaunty K."/>
            <person name="Do C.B."/>
            <person name="Ebling H."/>
            <person name="Edwards K."/>
            <person name="Eickbush T."/>
            <person name="Evans J.D."/>
            <person name="Filipski A."/>
            <person name="Findeiss S."/>
            <person name="Freyhult E."/>
            <person name="Fulton L."/>
            <person name="Fulton R."/>
            <person name="Garcia A.C."/>
            <person name="Gardiner A."/>
            <person name="Garfield D.A."/>
            <person name="Garvin B.E."/>
            <person name="Gibson G."/>
            <person name="Gilbert D."/>
            <person name="Gnerre S."/>
            <person name="Godfrey J."/>
            <person name="Good R."/>
            <person name="Gotea V."/>
            <person name="Gravely B."/>
            <person name="Greenberg A.J."/>
            <person name="Griffiths-Jones S."/>
            <person name="Gross S."/>
            <person name="Guigo R."/>
            <person name="Gustafson E.A."/>
            <person name="Haerty W."/>
            <person name="Hahn M.W."/>
            <person name="Halligan D.L."/>
            <person name="Halpern A.L."/>
            <person name="Halter G.M."/>
            <person name="Han M.V."/>
            <person name="Heger A."/>
            <person name="Hillier L."/>
            <person name="Hinrichs A.S."/>
            <person name="Holmes I."/>
            <person name="Hoskins R.A."/>
            <person name="Hubisz M.J."/>
            <person name="Hultmark D."/>
            <person name="Huntley M.A."/>
            <person name="Jaffe D.B."/>
            <person name="Jagadeeshan S."/>
            <person name="Jeck W.R."/>
            <person name="Johnson J."/>
            <person name="Jones C.D."/>
            <person name="Jordan W.C."/>
            <person name="Karpen G.H."/>
            <person name="Kataoka E."/>
            <person name="Keightley P.D."/>
            <person name="Kheradpour P."/>
            <person name="Kirkness E.F."/>
            <person name="Koerich L.B."/>
            <person name="Kristiansen K."/>
            <person name="Kudrna D."/>
            <person name="Kulathinal R.J."/>
            <person name="Kumar S."/>
            <person name="Kwok R."/>
            <person name="Lander E."/>
            <person name="Langley C.H."/>
            <person name="Lapoint R."/>
            <person name="Lazzaro B.P."/>
            <person name="Lee S.J."/>
            <person name="Levesque L."/>
            <person name="Li R."/>
            <person name="Lin C.F."/>
            <person name="Lin M.F."/>
            <person name="Lindblad-Toh K."/>
            <person name="Llopart A."/>
            <person name="Long M."/>
            <person name="Low L."/>
            <person name="Lozovsky E."/>
            <person name="Lu J."/>
            <person name="Luo M."/>
            <person name="Machado C.A."/>
            <person name="Makalowski W."/>
            <person name="Marzo M."/>
            <person name="Matsuda M."/>
            <person name="Matzkin L."/>
            <person name="McAllister B."/>
            <person name="McBride C.S."/>
            <person name="McKernan B."/>
            <person name="McKernan K."/>
            <person name="Mendez-Lago M."/>
            <person name="Minx P."/>
            <person name="Mollenhauer M.U."/>
            <person name="Montooth K."/>
            <person name="Mount S.M."/>
            <person name="Mu X."/>
            <person name="Myers E."/>
            <person name="Negre B."/>
            <person name="Newfeld S."/>
            <person name="Nielsen R."/>
            <person name="Noor M.A."/>
            <person name="O'Grady P."/>
            <person name="Pachter L."/>
            <person name="Papaceit M."/>
            <person name="Parisi M.J."/>
            <person name="Parisi M."/>
            <person name="Parts L."/>
            <person name="Pedersen J.S."/>
            <person name="Pesole G."/>
            <person name="Phillippy A.M."/>
            <person name="Ponting C.P."/>
            <person name="Pop M."/>
            <person name="Porcelli D."/>
            <person name="Powell J.R."/>
            <person name="Prohaska S."/>
            <person name="Pruitt K."/>
            <person name="Puig M."/>
            <person name="Quesneville H."/>
            <person name="Ram K.R."/>
            <person name="Rand D."/>
            <person name="Rasmussen M.D."/>
            <person name="Reed L.K."/>
            <person name="Reenan R."/>
            <person name="Reily A."/>
            <person name="Remington K.A."/>
            <person name="Rieger T.T."/>
            <person name="Ritchie M.G."/>
            <person name="Robin C."/>
            <person name="Rogers Y.H."/>
            <person name="Rohde C."/>
            <person name="Rozas J."/>
            <person name="Rubenfield M.J."/>
            <person name="Ruiz A."/>
            <person name="Russo S."/>
            <person name="Salzberg S.L."/>
            <person name="Sanchez-Gracia A."/>
            <person name="Saranga D.J."/>
            <person name="Sato H."/>
            <person name="Schaeffer S.W."/>
            <person name="Schatz M.C."/>
            <person name="Schlenke T."/>
            <person name="Schwartz R."/>
            <person name="Segarra C."/>
            <person name="Singh R.S."/>
            <person name="Sirot L."/>
            <person name="Sirota M."/>
            <person name="Sisneros N.B."/>
            <person name="Smith C.D."/>
            <person name="Smith T.F."/>
            <person name="Spieth J."/>
            <person name="Stage D.E."/>
            <person name="Stark A."/>
            <person name="Stephan W."/>
            <person name="Strausberg R.L."/>
            <person name="Strempel S."/>
            <person name="Sturgill D."/>
            <person name="Sutton G."/>
            <person name="Sutton G.G."/>
            <person name="Tao W."/>
            <person name="Teichmann S."/>
            <person name="Tobari Y.N."/>
            <person name="Tomimura Y."/>
            <person name="Tsolas J.M."/>
            <person name="Valente V.L."/>
            <person name="Venter E."/>
            <person name="Venter J.C."/>
            <person name="Vicario S."/>
            <person name="Vieira F.G."/>
            <person name="Vilella A.J."/>
            <person name="Villasante A."/>
            <person name="Walenz B."/>
            <person name="Wang J."/>
            <person name="Wasserman M."/>
            <person name="Watts T."/>
            <person name="Wilson D."/>
            <person name="Wilson R.K."/>
            <person name="Wing R.A."/>
            <person name="Wolfner M.F."/>
            <person name="Wong A."/>
            <person name="Wong G.K."/>
            <person name="Wu C.I."/>
            <person name="Wu G."/>
            <person name="Yamamoto D."/>
            <person name="Yang H.P."/>
            <person name="Yang S.P."/>
            <person name="Yorke J.A."/>
            <person name="Yoshida K."/>
            <person name="Zdobnov E."/>
            <person name="Zhang P."/>
            <person name="Zhang Y."/>
            <person name="Zimin A.V."/>
            <person name="Baldwin J."/>
            <person name="Abdouelleil A."/>
            <person name="Abdulkadir J."/>
            <person name="Abebe A."/>
            <person name="Abera B."/>
            <person name="Abreu J."/>
            <person name="Acer S.C."/>
            <person name="Aftuck L."/>
            <person name="Alexander A."/>
            <person name="An P."/>
            <person name="Anderson E."/>
            <person name="Anderson S."/>
            <person name="Arachi H."/>
            <person name="Azer M."/>
            <person name="Bachantsang P."/>
            <person name="Barry A."/>
            <person name="Bayul T."/>
            <person name="Berlin A."/>
            <person name="Bessette D."/>
            <person name="Bloom T."/>
            <person name="Blye J."/>
            <person name="Boguslavskiy L."/>
            <person name="Bonnet C."/>
            <person name="Boukhgalter B."/>
            <person name="Bourzgui I."/>
            <person name="Brown A."/>
            <person name="Cahill P."/>
            <person name="Channer S."/>
            <person name="Cheshatsang Y."/>
            <person name="Chuda L."/>
            <person name="Citroen M."/>
            <person name="Collymore A."/>
            <person name="Cooke P."/>
            <person name="Costello M."/>
            <person name="D'Aco K."/>
            <person name="Daza R."/>
            <person name="De Haan G."/>
            <person name="DeGray S."/>
            <person name="DeMaso C."/>
            <person name="Dhargay N."/>
            <person name="Dooley K."/>
            <person name="Dooley E."/>
            <person name="Doricent M."/>
            <person name="Dorje P."/>
            <person name="Dorjee K."/>
            <person name="Dupes A."/>
            <person name="Elong R."/>
            <person name="Falk J."/>
            <person name="Farina A."/>
            <person name="Faro S."/>
            <person name="Ferguson D."/>
            <person name="Fisher S."/>
            <person name="Foley C.D."/>
            <person name="Franke A."/>
            <person name="Friedrich D."/>
            <person name="Gadbois L."/>
            <person name="Gearin G."/>
            <person name="Gearin C.R."/>
            <person name="Giannoukos G."/>
            <person name="Goode T."/>
            <person name="Graham J."/>
            <person name="Grandbois E."/>
            <person name="Grewal S."/>
            <person name="Gyaltsen K."/>
            <person name="Hafez N."/>
            <person name="Hagos B."/>
            <person name="Hall J."/>
            <person name="Henson C."/>
            <person name="Hollinger A."/>
            <person name="Honan T."/>
            <person name="Huard M.D."/>
            <person name="Hughes L."/>
            <person name="Hurhula B."/>
            <person name="Husby M.E."/>
            <person name="Kamat A."/>
            <person name="Kanga B."/>
            <person name="Kashin S."/>
            <person name="Khazanovich D."/>
            <person name="Kisner P."/>
            <person name="Lance K."/>
            <person name="Lara M."/>
            <person name="Lee W."/>
            <person name="Lennon N."/>
            <person name="Letendre F."/>
            <person name="LeVine R."/>
            <person name="Lipovsky A."/>
            <person name="Liu X."/>
            <person name="Liu J."/>
            <person name="Liu S."/>
            <person name="Lokyitsang T."/>
            <person name="Lokyitsang Y."/>
            <person name="Lubonja R."/>
            <person name="Lui A."/>
            <person name="MacDonald P."/>
            <person name="Magnisalis V."/>
            <person name="Maru K."/>
            <person name="Matthews C."/>
            <person name="McCusker W."/>
            <person name="McDonough S."/>
            <person name="Mehta T."/>
            <person name="Meldrim J."/>
            <person name="Meneus L."/>
            <person name="Mihai O."/>
            <person name="Mihalev A."/>
            <person name="Mihova T."/>
            <person name="Mittelman R."/>
            <person name="Mlenga V."/>
            <person name="Montmayeur A."/>
            <person name="Mulrain L."/>
            <person name="Navidi A."/>
            <person name="Naylor J."/>
            <person name="Negash T."/>
            <person name="Nguyen T."/>
            <person name="Nguyen N."/>
            <person name="Nicol R."/>
            <person name="Norbu C."/>
            <person name="Norbu N."/>
            <person name="Novod N."/>
            <person name="O'Neill B."/>
            <person name="Osman S."/>
            <person name="Markiewicz E."/>
            <person name="Oyono O.L."/>
            <person name="Patti C."/>
            <person name="Phunkhang P."/>
            <person name="Pierre F."/>
            <person name="Priest M."/>
            <person name="Raghuraman S."/>
            <person name="Rege F."/>
            <person name="Reyes R."/>
            <person name="Rise C."/>
            <person name="Rogov P."/>
            <person name="Ross K."/>
            <person name="Ryan E."/>
            <person name="Settipalli S."/>
            <person name="Shea T."/>
            <person name="Sherpa N."/>
            <person name="Shi L."/>
            <person name="Shih D."/>
            <person name="Sparrow T."/>
            <person name="Spaulding J."/>
            <person name="Stalker J."/>
            <person name="Stange-Thomann N."/>
            <person name="Stavropoulos S."/>
            <person name="Stone C."/>
            <person name="Strader C."/>
            <person name="Tesfaye S."/>
            <person name="Thomson T."/>
            <person name="Thoulutsang Y."/>
            <person name="Thoulutsang D."/>
            <person name="Topham K."/>
            <person name="Topping I."/>
            <person name="Tsamla T."/>
            <person name="Vassiliev H."/>
            <person name="Vo A."/>
            <person name="Wangchuk T."/>
            <person name="Wangdi T."/>
            <person name="Weiand M."/>
            <person name="Wilkinson J."/>
            <person name="Wilson A."/>
            <person name="Yadav S."/>
            <person name="Young G."/>
            <person name="Yu Q."/>
            <person name="Zembek L."/>
            <person name="Zhong D."/>
            <person name="Zimmer A."/>
            <person name="Zwirko Z."/>
            <person name="Jaffe D.B."/>
            <person name="Alvarez P."/>
            <person name="Brockman W."/>
            <person name="Butler J."/>
            <person name="Chin C."/>
            <person name="Gnerre S."/>
            <person name="Grabherr M."/>
            <person name="Kleber M."/>
            <person name="Mauceli E."/>
            <person name="MacCallum I."/>
        </authorList>
    </citation>
    <scope>NUCLEOTIDE SEQUENCE [LARGE SCALE GENOMIC DNA]</scope>
    <source>
        <strain evidence="2">white501</strain>
    </source>
</reference>
<sequence>MCENGIKIWQAQREGVQSGAELEGGDRWSMELEMEQELEMELELEVKVTKPECQSGVPGSTHA</sequence>
<dbReference type="Proteomes" id="UP000000304">
    <property type="component" value="Chromosome 2L"/>
</dbReference>
<dbReference type="AlphaFoldDB" id="B4QAD7"/>
<evidence type="ECO:0000313" key="2">
    <source>
        <dbReference type="Proteomes" id="UP000000304"/>
    </source>
</evidence>
<dbReference type="HOGENOM" id="CLU_2888164_0_0_1"/>
<organism evidence="1 2">
    <name type="scientific">Drosophila simulans</name>
    <name type="common">Fruit fly</name>
    <dbReference type="NCBI Taxonomy" id="7240"/>
    <lineage>
        <taxon>Eukaryota</taxon>
        <taxon>Metazoa</taxon>
        <taxon>Ecdysozoa</taxon>
        <taxon>Arthropoda</taxon>
        <taxon>Hexapoda</taxon>
        <taxon>Insecta</taxon>
        <taxon>Pterygota</taxon>
        <taxon>Neoptera</taxon>
        <taxon>Endopterygota</taxon>
        <taxon>Diptera</taxon>
        <taxon>Brachycera</taxon>
        <taxon>Muscomorpha</taxon>
        <taxon>Ephydroidea</taxon>
        <taxon>Drosophilidae</taxon>
        <taxon>Drosophila</taxon>
        <taxon>Sophophora</taxon>
    </lineage>
</organism>
<keyword evidence="2" id="KW-1185">Reference proteome</keyword>
<proteinExistence type="predicted"/>
<accession>B4QAD7</accession>
<evidence type="ECO:0000313" key="1">
    <source>
        <dbReference type="EMBL" id="EDX04692.1"/>
    </source>
</evidence>